<keyword evidence="3 6" id="KW-0713">Self-incompatibility</keyword>
<evidence type="ECO:0000256" key="5">
    <source>
        <dbReference type="ARBA" id="ARBA00022729"/>
    </source>
</evidence>
<dbReference type="PANTHER" id="PTHR31232">
    <property type="match status" value="1"/>
</dbReference>
<sequence>MEMVQKFEVKTMVRVSNQIPGESVTAHCYSSDDDLGTHTLAYAATFSWSFRTNIFGTTKFYCDFKTIHGSGNYGVFTSNVELVCGTYCVWDITAKGPCVHDQNKGTMCQEWKNHP</sequence>
<keyword evidence="8" id="KW-1185">Reference proteome</keyword>
<evidence type="ECO:0000256" key="6">
    <source>
        <dbReference type="RuleBase" id="RU367044"/>
    </source>
</evidence>
<comment type="similarity">
    <text evidence="2 6">Belongs to the plant self-incompatibility (S1) protein family.</text>
</comment>
<dbReference type="PANTHER" id="PTHR31232:SF42">
    <property type="entry name" value="S-PROTEIN HOMOLOG"/>
    <property type="match status" value="1"/>
</dbReference>
<dbReference type="InterPro" id="IPR010264">
    <property type="entry name" value="Self-incomp_S1"/>
</dbReference>
<accession>A0ABR0WDC7</accession>
<dbReference type="EMBL" id="JABTTQ020000012">
    <property type="protein sequence ID" value="KAK6145626.1"/>
    <property type="molecule type" value="Genomic_DNA"/>
</dbReference>
<keyword evidence="4 6" id="KW-0964">Secreted</keyword>
<dbReference type="Proteomes" id="UP001318860">
    <property type="component" value="Unassembled WGS sequence"/>
</dbReference>
<comment type="subcellular location">
    <subcellularLocation>
        <location evidence="1 6">Secreted</location>
    </subcellularLocation>
</comment>
<organism evidence="7 8">
    <name type="scientific">Rehmannia glutinosa</name>
    <name type="common">Chinese foxglove</name>
    <dbReference type="NCBI Taxonomy" id="99300"/>
    <lineage>
        <taxon>Eukaryota</taxon>
        <taxon>Viridiplantae</taxon>
        <taxon>Streptophyta</taxon>
        <taxon>Embryophyta</taxon>
        <taxon>Tracheophyta</taxon>
        <taxon>Spermatophyta</taxon>
        <taxon>Magnoliopsida</taxon>
        <taxon>eudicotyledons</taxon>
        <taxon>Gunneridae</taxon>
        <taxon>Pentapetalae</taxon>
        <taxon>asterids</taxon>
        <taxon>lamiids</taxon>
        <taxon>Lamiales</taxon>
        <taxon>Orobanchaceae</taxon>
        <taxon>Rehmannieae</taxon>
        <taxon>Rehmannia</taxon>
    </lineage>
</organism>
<evidence type="ECO:0000313" key="7">
    <source>
        <dbReference type="EMBL" id="KAK6145626.1"/>
    </source>
</evidence>
<dbReference type="Pfam" id="PF05938">
    <property type="entry name" value="Self-incomp_S1"/>
    <property type="match status" value="1"/>
</dbReference>
<reference evidence="7 8" key="1">
    <citation type="journal article" date="2021" name="Comput. Struct. Biotechnol. J.">
        <title>De novo genome assembly of the potent medicinal plant Rehmannia glutinosa using nanopore technology.</title>
        <authorList>
            <person name="Ma L."/>
            <person name="Dong C."/>
            <person name="Song C."/>
            <person name="Wang X."/>
            <person name="Zheng X."/>
            <person name="Niu Y."/>
            <person name="Chen S."/>
            <person name="Feng W."/>
        </authorList>
    </citation>
    <scope>NUCLEOTIDE SEQUENCE [LARGE SCALE GENOMIC DNA]</scope>
    <source>
        <strain evidence="7">DH-2019</strain>
    </source>
</reference>
<evidence type="ECO:0000256" key="1">
    <source>
        <dbReference type="ARBA" id="ARBA00004613"/>
    </source>
</evidence>
<proteinExistence type="inferred from homology"/>
<protein>
    <recommendedName>
        <fullName evidence="6">S-protein homolog</fullName>
    </recommendedName>
</protein>
<evidence type="ECO:0000313" key="8">
    <source>
        <dbReference type="Proteomes" id="UP001318860"/>
    </source>
</evidence>
<keyword evidence="5" id="KW-0732">Signal</keyword>
<name>A0ABR0WDC7_REHGL</name>
<evidence type="ECO:0000256" key="3">
    <source>
        <dbReference type="ARBA" id="ARBA00022471"/>
    </source>
</evidence>
<gene>
    <name evidence="7" type="ORF">DH2020_022446</name>
</gene>
<evidence type="ECO:0000256" key="4">
    <source>
        <dbReference type="ARBA" id="ARBA00022525"/>
    </source>
</evidence>
<evidence type="ECO:0000256" key="2">
    <source>
        <dbReference type="ARBA" id="ARBA00005581"/>
    </source>
</evidence>
<comment type="caution">
    <text evidence="7">The sequence shown here is derived from an EMBL/GenBank/DDBJ whole genome shotgun (WGS) entry which is preliminary data.</text>
</comment>